<dbReference type="Gene3D" id="2.40.50.100">
    <property type="match status" value="1"/>
</dbReference>
<accession>A0ABY3ZSG1</accession>
<evidence type="ECO:0000313" key="2">
    <source>
        <dbReference type="EMBL" id="UOA17040.1"/>
    </source>
</evidence>
<dbReference type="Pfam" id="PF00364">
    <property type="entry name" value="Biotin_lipoyl"/>
    <property type="match status" value="1"/>
</dbReference>
<gene>
    <name evidence="2" type="ORF">DSM109990_03934</name>
</gene>
<keyword evidence="2" id="KW-0614">Plasmid</keyword>
<proteinExistence type="predicted"/>
<evidence type="ECO:0000259" key="1">
    <source>
        <dbReference type="Pfam" id="PF00364"/>
    </source>
</evidence>
<sequence length="126" mass="13211">MSSAPEPTLGKHEIAQLISAFRTSGAQRLKMTSGNTHLSLTVPAAPTPVRGIAQVLSPSVGVFTPQIRQGNPIFSGAKIGTIKRLNAEIDITAAQDGTLQAISQPEGAFVEYGAPVFEIALNETDK</sequence>
<organism evidence="2 3">
    <name type="scientific">Sulfitobacter dubius</name>
    <dbReference type="NCBI Taxonomy" id="218673"/>
    <lineage>
        <taxon>Bacteria</taxon>
        <taxon>Pseudomonadati</taxon>
        <taxon>Pseudomonadota</taxon>
        <taxon>Alphaproteobacteria</taxon>
        <taxon>Rhodobacterales</taxon>
        <taxon>Roseobacteraceae</taxon>
        <taxon>Sulfitobacter</taxon>
    </lineage>
</organism>
<dbReference type="InterPro" id="IPR000089">
    <property type="entry name" value="Biotin_lipoyl"/>
</dbReference>
<dbReference type="EMBL" id="CP085147">
    <property type="protein sequence ID" value="UOA17040.1"/>
    <property type="molecule type" value="Genomic_DNA"/>
</dbReference>
<feature type="domain" description="Lipoyl-binding" evidence="1">
    <location>
        <begin position="54"/>
        <end position="119"/>
    </location>
</feature>
<evidence type="ECO:0000313" key="3">
    <source>
        <dbReference type="Proteomes" id="UP000831019"/>
    </source>
</evidence>
<reference evidence="3" key="1">
    <citation type="journal article" date="2022" name="Microorganisms">
        <title>Beyond the ABCs#Discovery of Three New Plasmid Types in Rhodobacterales (RepQ, RepY, RepW).</title>
        <authorList>
            <person name="Freese H.M."/>
            <person name="Ringel V."/>
            <person name="Overmann J."/>
            <person name="Petersen J."/>
        </authorList>
    </citation>
    <scope>NUCLEOTIDE SEQUENCE [LARGE SCALE GENOMIC DNA]</scope>
    <source>
        <strain evidence="3">DSM 109990</strain>
        <plasmid evidence="3">pDSM109990_c</plasmid>
    </source>
</reference>
<name>A0ABY3ZSG1_9RHOB</name>
<dbReference type="Proteomes" id="UP000831019">
    <property type="component" value="Plasmid pDSM109990_c"/>
</dbReference>
<geneLocation type="plasmid" evidence="2 3">
    <name>pDSM109990_c</name>
</geneLocation>
<keyword evidence="3" id="KW-1185">Reference proteome</keyword>
<dbReference type="SUPFAM" id="SSF51230">
    <property type="entry name" value="Single hybrid motif"/>
    <property type="match status" value="1"/>
</dbReference>
<dbReference type="InterPro" id="IPR011053">
    <property type="entry name" value="Single_hybrid_motif"/>
</dbReference>
<protein>
    <recommendedName>
        <fullName evidence="1">Lipoyl-binding domain-containing protein</fullName>
    </recommendedName>
</protein>